<accession>A0A914ZBW0</accession>
<protein>
    <submittedName>
        <fullName evidence="2">Uncharacterized protein</fullName>
    </submittedName>
</protein>
<organism evidence="1 2">
    <name type="scientific">Panagrolaimus superbus</name>
    <dbReference type="NCBI Taxonomy" id="310955"/>
    <lineage>
        <taxon>Eukaryota</taxon>
        <taxon>Metazoa</taxon>
        <taxon>Ecdysozoa</taxon>
        <taxon>Nematoda</taxon>
        <taxon>Chromadorea</taxon>
        <taxon>Rhabditida</taxon>
        <taxon>Tylenchina</taxon>
        <taxon>Panagrolaimomorpha</taxon>
        <taxon>Panagrolaimoidea</taxon>
        <taxon>Panagrolaimidae</taxon>
        <taxon>Panagrolaimus</taxon>
    </lineage>
</organism>
<reference evidence="2" key="1">
    <citation type="submission" date="2022-11" db="UniProtKB">
        <authorList>
            <consortium name="WormBaseParasite"/>
        </authorList>
    </citation>
    <scope>IDENTIFICATION</scope>
</reference>
<dbReference type="PANTHER" id="PTHR10974:SF1">
    <property type="entry name" value="FI08016P-RELATED"/>
    <property type="match status" value="1"/>
</dbReference>
<keyword evidence="1" id="KW-1185">Reference proteome</keyword>
<dbReference type="Proteomes" id="UP000887577">
    <property type="component" value="Unplaced"/>
</dbReference>
<proteinExistence type="predicted"/>
<evidence type="ECO:0000313" key="1">
    <source>
        <dbReference type="Proteomes" id="UP000887577"/>
    </source>
</evidence>
<dbReference type="AlphaFoldDB" id="A0A914ZBW0"/>
<dbReference type="GO" id="GO:0005615">
    <property type="term" value="C:extracellular space"/>
    <property type="evidence" value="ECO:0007669"/>
    <property type="project" value="TreeGrafter"/>
</dbReference>
<dbReference type="InterPro" id="IPR004245">
    <property type="entry name" value="DUF229"/>
</dbReference>
<evidence type="ECO:0000313" key="2">
    <source>
        <dbReference type="WBParaSite" id="PSU_v2.g9810.t1"/>
    </source>
</evidence>
<sequence>MLAEGVVIAINDYTNSERSLCAPLNLDILLRYEMLVPDQQVLKYGGVLDADGFIPKFNGKAKNTEAAFMLVFTTTPGHAKYEATVQYDSKSNTLTVDMLAISHVNKYGNTPHCIIDKNFFMATYCVCYDKI</sequence>
<dbReference type="WBParaSite" id="PSU_v2.g9810.t1">
    <property type="protein sequence ID" value="PSU_v2.g9810.t1"/>
    <property type="gene ID" value="PSU_v2.g9810"/>
</dbReference>
<dbReference type="PANTHER" id="PTHR10974">
    <property type="entry name" value="FI08016P-RELATED"/>
    <property type="match status" value="1"/>
</dbReference>
<name>A0A914ZBW0_9BILA</name>